<dbReference type="EMBL" id="JAGGKG010000001">
    <property type="protein sequence ID" value="MBP1903643.1"/>
    <property type="molecule type" value="Genomic_DNA"/>
</dbReference>
<evidence type="ECO:0000313" key="6">
    <source>
        <dbReference type="Proteomes" id="UP001519272"/>
    </source>
</evidence>
<name>A0ABS4FMT8_9BACL</name>
<dbReference type="Gene3D" id="2.40.128.110">
    <property type="entry name" value="Lipid/polyisoprenoid-binding, YceI-like"/>
    <property type="match status" value="1"/>
</dbReference>
<evidence type="ECO:0000256" key="2">
    <source>
        <dbReference type="SAM" id="MobiDB-lite"/>
    </source>
</evidence>
<feature type="region of interest" description="Disordered" evidence="2">
    <location>
        <begin position="39"/>
        <end position="65"/>
    </location>
</feature>
<evidence type="ECO:0000259" key="4">
    <source>
        <dbReference type="SMART" id="SM00867"/>
    </source>
</evidence>
<dbReference type="SMART" id="SM00867">
    <property type="entry name" value="YceI"/>
    <property type="match status" value="1"/>
</dbReference>
<evidence type="ECO:0000256" key="1">
    <source>
        <dbReference type="ARBA" id="ARBA00008812"/>
    </source>
</evidence>
<comment type="caution">
    <text evidence="5">The sequence shown here is derived from an EMBL/GenBank/DDBJ whole genome shotgun (WGS) entry which is preliminary data.</text>
</comment>
<feature type="domain" description="Lipid/polyisoprenoid-binding YceI-like" evidence="4">
    <location>
        <begin position="76"/>
        <end position="239"/>
    </location>
</feature>
<keyword evidence="3" id="KW-1133">Transmembrane helix</keyword>
<accession>A0ABS4FMT8</accession>
<dbReference type="Proteomes" id="UP001519272">
    <property type="component" value="Unassembled WGS sequence"/>
</dbReference>
<dbReference type="PANTHER" id="PTHR34406">
    <property type="entry name" value="PROTEIN YCEI"/>
    <property type="match status" value="1"/>
</dbReference>
<organism evidence="5 6">
    <name type="scientific">Paenibacillus turicensis</name>
    <dbReference type="NCBI Taxonomy" id="160487"/>
    <lineage>
        <taxon>Bacteria</taxon>
        <taxon>Bacillati</taxon>
        <taxon>Bacillota</taxon>
        <taxon>Bacilli</taxon>
        <taxon>Bacillales</taxon>
        <taxon>Paenibacillaceae</taxon>
        <taxon>Paenibacillus</taxon>
    </lineage>
</organism>
<comment type="similarity">
    <text evidence="1">Belongs to the UPF0312 family.</text>
</comment>
<evidence type="ECO:0000256" key="3">
    <source>
        <dbReference type="SAM" id="Phobius"/>
    </source>
</evidence>
<dbReference type="InterPro" id="IPR007372">
    <property type="entry name" value="Lipid/polyisoprenoid-bd_YceI"/>
</dbReference>
<proteinExistence type="inferred from homology"/>
<protein>
    <submittedName>
        <fullName evidence="5">Polyisoprenoid-binding protein YceI</fullName>
    </submittedName>
</protein>
<evidence type="ECO:0000313" key="5">
    <source>
        <dbReference type="EMBL" id="MBP1903643.1"/>
    </source>
</evidence>
<keyword evidence="3" id="KW-0472">Membrane</keyword>
<reference evidence="5 6" key="1">
    <citation type="submission" date="2021-03" db="EMBL/GenBank/DDBJ databases">
        <title>Genomic Encyclopedia of Type Strains, Phase IV (KMG-IV): sequencing the most valuable type-strain genomes for metagenomic binning, comparative biology and taxonomic classification.</title>
        <authorList>
            <person name="Goeker M."/>
        </authorList>
    </citation>
    <scope>NUCLEOTIDE SEQUENCE [LARGE SCALE GENOMIC DNA]</scope>
    <source>
        <strain evidence="5 6">DSM 14349</strain>
    </source>
</reference>
<gene>
    <name evidence="5" type="ORF">J2Z32_000255</name>
</gene>
<keyword evidence="3" id="KW-0812">Transmembrane</keyword>
<dbReference type="RefSeq" id="WP_210087315.1">
    <property type="nucleotide sequence ID" value="NZ_JAGGKG010000001.1"/>
</dbReference>
<dbReference type="Pfam" id="PF04264">
    <property type="entry name" value="YceI"/>
    <property type="match status" value="1"/>
</dbReference>
<dbReference type="InterPro" id="IPR036761">
    <property type="entry name" value="TTHA0802/YceI-like_sf"/>
</dbReference>
<keyword evidence="6" id="KW-1185">Reference proteome</keyword>
<dbReference type="SUPFAM" id="SSF101874">
    <property type="entry name" value="YceI-like"/>
    <property type="match status" value="1"/>
</dbReference>
<sequence>MNKRSWSIIIIALVIIIGVGTYLFFRSFTGNNIEINSVIPDSTQNSETNKTTGNASTPAATSNQGSKVAADALNGQWKITDASKVYFSVTTSQETVNFENKKVSGSWDINVDSPSAMKGNGSIDMTANDSGNSQRDNHIQQADFFDVAKFPDATFTATSFENLPTAWTEGTAIPFKLTGKLTVKGIEKDVTFDAQAMYKNKQVMLSGKTKVTFSDFGMQNPHNVVMSTENDIGVQLELVLDKN</sequence>
<feature type="transmembrane region" description="Helical" evidence="3">
    <location>
        <begin position="6"/>
        <end position="25"/>
    </location>
</feature>
<dbReference type="PANTHER" id="PTHR34406:SF1">
    <property type="entry name" value="PROTEIN YCEI"/>
    <property type="match status" value="1"/>
</dbReference>